<dbReference type="Gene3D" id="2.60.40.4370">
    <property type="match status" value="1"/>
</dbReference>
<dbReference type="InterPro" id="IPR019481">
    <property type="entry name" value="TFIIIC_triple_barrel"/>
</dbReference>
<feature type="domain" description="Transcription factor TFIIIC triple barrel" evidence="1">
    <location>
        <begin position="15"/>
        <end position="106"/>
    </location>
</feature>
<keyword evidence="3" id="KW-1185">Reference proteome</keyword>
<dbReference type="Pfam" id="PF10419">
    <property type="entry name" value="TFIIIC_sub6"/>
    <property type="match status" value="1"/>
</dbReference>
<sequence length="391" mass="44914">MEENNPNCSTASGEKYAFLDFNGTLSSDVFDKEFYFRIANLHKNNPLVQVNDNVFKGVYDYSVGTNLFFEEIEGDLPPPNAFEKQGPIYLRHILSEMKVINLKAVKIPQQRAVVSKEDTKFDLNLDWDYNELLEKLENGSLHIGDIVKTGSGTTVDMVEEDDQVIDSEVISSQMETYTNPPSPVEQEENVLENIVPVKMLELEYEKLSALARRPVKRAASPELVEKCDTQYEEAYEYHNIERQILQPSDAFRIEKVTEINESILNDCVDIDRCVLYGIIPPSTLFPRILSKKEKEKLLTLENFENLSLAARYFVLQNHVQDLENYVKTAPKDLLTEQDEFHRTPLQTLEIYKKLSHAVLNRLQEIKYSLENETDKENCAESTSTAESSFCK</sequence>
<gene>
    <name evidence="2" type="ORF">NQ317_005304</name>
</gene>
<dbReference type="InterPro" id="IPR042771">
    <property type="entry name" value="GTF3C6-like"/>
</dbReference>
<organism evidence="2 3">
    <name type="scientific">Molorchus minor</name>
    <dbReference type="NCBI Taxonomy" id="1323400"/>
    <lineage>
        <taxon>Eukaryota</taxon>
        <taxon>Metazoa</taxon>
        <taxon>Ecdysozoa</taxon>
        <taxon>Arthropoda</taxon>
        <taxon>Hexapoda</taxon>
        <taxon>Insecta</taxon>
        <taxon>Pterygota</taxon>
        <taxon>Neoptera</taxon>
        <taxon>Endopterygota</taxon>
        <taxon>Coleoptera</taxon>
        <taxon>Polyphaga</taxon>
        <taxon>Cucujiformia</taxon>
        <taxon>Chrysomeloidea</taxon>
        <taxon>Cerambycidae</taxon>
        <taxon>Lamiinae</taxon>
        <taxon>Monochamini</taxon>
        <taxon>Molorchus</taxon>
    </lineage>
</organism>
<dbReference type="PANTHER" id="PTHR21860">
    <property type="entry name" value="TRANSCRIPTION INITIATION FACTOR IIIC TFIIIC , POLYPEPTIDE 6-RELATED"/>
    <property type="match status" value="1"/>
</dbReference>
<dbReference type="Proteomes" id="UP001162164">
    <property type="component" value="Unassembled WGS sequence"/>
</dbReference>
<comment type="caution">
    <text evidence="2">The sequence shown here is derived from an EMBL/GenBank/DDBJ whole genome shotgun (WGS) entry which is preliminary data.</text>
</comment>
<reference evidence="2" key="1">
    <citation type="journal article" date="2023" name="Insect Mol. Biol.">
        <title>Genome sequencing provides insights into the evolution of gene families encoding plant cell wall-degrading enzymes in longhorned beetles.</title>
        <authorList>
            <person name="Shin N.R."/>
            <person name="Okamura Y."/>
            <person name="Kirsch R."/>
            <person name="Pauchet Y."/>
        </authorList>
    </citation>
    <scope>NUCLEOTIDE SEQUENCE</scope>
    <source>
        <strain evidence="2">MMC_N1</strain>
    </source>
</reference>
<evidence type="ECO:0000313" key="3">
    <source>
        <dbReference type="Proteomes" id="UP001162164"/>
    </source>
</evidence>
<name>A0ABQ9IYF3_9CUCU</name>
<evidence type="ECO:0000259" key="1">
    <source>
        <dbReference type="Pfam" id="PF10419"/>
    </source>
</evidence>
<dbReference type="EMBL" id="JAPWTJ010001924">
    <property type="protein sequence ID" value="KAJ8968836.1"/>
    <property type="molecule type" value="Genomic_DNA"/>
</dbReference>
<dbReference type="PANTHER" id="PTHR21860:SF2">
    <property type="entry name" value="GENERAL TRANSCRIPTION FACTOR 3C POLYPEPTIDE 6"/>
    <property type="match status" value="1"/>
</dbReference>
<proteinExistence type="predicted"/>
<accession>A0ABQ9IYF3</accession>
<protein>
    <recommendedName>
        <fullName evidence="1">Transcription factor TFIIIC triple barrel domain-containing protein</fullName>
    </recommendedName>
</protein>
<evidence type="ECO:0000313" key="2">
    <source>
        <dbReference type="EMBL" id="KAJ8968836.1"/>
    </source>
</evidence>